<evidence type="ECO:0000313" key="4">
    <source>
        <dbReference type="Proteomes" id="UP000616595"/>
    </source>
</evidence>
<feature type="transmembrane region" description="Helical" evidence="1">
    <location>
        <begin position="183"/>
        <end position="200"/>
    </location>
</feature>
<keyword evidence="4" id="KW-1185">Reference proteome</keyword>
<reference evidence="3" key="1">
    <citation type="submission" date="2019-10" db="EMBL/GenBank/DDBJ databases">
        <authorList>
            <person name="Ross D.E."/>
            <person name="Gulliver D."/>
        </authorList>
    </citation>
    <scope>NUCLEOTIDE SEQUENCE</scope>
    <source>
        <strain evidence="3">DER-2019</strain>
    </source>
</reference>
<dbReference type="AlphaFoldDB" id="A0A923HU80"/>
<comment type="caution">
    <text evidence="3">The sequence shown here is derived from an EMBL/GenBank/DDBJ whole genome shotgun (WGS) entry which is preliminary data.</text>
</comment>
<dbReference type="InterPro" id="IPR038461">
    <property type="entry name" value="Schlafen_AlbA_2_dom_sf"/>
</dbReference>
<dbReference type="Pfam" id="PF04326">
    <property type="entry name" value="SLFN_AlbA_2"/>
    <property type="match status" value="1"/>
</dbReference>
<evidence type="ECO:0000256" key="1">
    <source>
        <dbReference type="SAM" id="Phobius"/>
    </source>
</evidence>
<dbReference type="Gene3D" id="3.30.950.30">
    <property type="entry name" value="Schlafen, AAA domain"/>
    <property type="match status" value="1"/>
</dbReference>
<sequence length="202" mass="22339">MELLSNKNNPINEEIAKLIQQGDSDQVEFRHHTGGPNLLSKIISSFANAEGGKLIIGVNEKGKILGCKKDSVMETFTKAKEKLIPCPTLAIEFIELENKQIAIISIEKNAKIVASSLGVFKRTDQADEVMVTEEIMTRELTAATGDDFKETVAVMAKQIAQLTISLEESVKRYNDKNKLSRKVLEWIACGIIGIILSMIIHL</sequence>
<feature type="domain" description="Schlafen AlbA-2" evidence="2">
    <location>
        <begin position="24"/>
        <end position="128"/>
    </location>
</feature>
<keyword evidence="1" id="KW-0812">Transmembrane</keyword>
<dbReference type="InterPro" id="IPR007421">
    <property type="entry name" value="Schlafen_AlbA_2_dom"/>
</dbReference>
<protein>
    <recommendedName>
        <fullName evidence="2">Schlafen AlbA-2 domain-containing protein</fullName>
    </recommendedName>
</protein>
<dbReference type="PANTHER" id="PTHR30595:SF6">
    <property type="entry name" value="SCHLAFEN ALBA-2 DOMAIN-CONTAINING PROTEIN"/>
    <property type="match status" value="1"/>
</dbReference>
<evidence type="ECO:0000313" key="3">
    <source>
        <dbReference type="EMBL" id="MBC3887792.1"/>
    </source>
</evidence>
<dbReference type="PANTHER" id="PTHR30595">
    <property type="entry name" value="GLPR-RELATED TRANSCRIPTIONAL REPRESSOR"/>
    <property type="match status" value="1"/>
</dbReference>
<dbReference type="OrthoDB" id="1778356at2"/>
<proteinExistence type="predicted"/>
<evidence type="ECO:0000259" key="2">
    <source>
        <dbReference type="Pfam" id="PF04326"/>
    </source>
</evidence>
<keyword evidence="1" id="KW-1133">Transmembrane helix</keyword>
<keyword evidence="1" id="KW-0472">Membrane</keyword>
<organism evidence="3 4">
    <name type="scientific">Acetobacterium paludosum</name>
    <dbReference type="NCBI Taxonomy" id="52693"/>
    <lineage>
        <taxon>Bacteria</taxon>
        <taxon>Bacillati</taxon>
        <taxon>Bacillota</taxon>
        <taxon>Clostridia</taxon>
        <taxon>Eubacteriales</taxon>
        <taxon>Eubacteriaceae</taxon>
        <taxon>Acetobacterium</taxon>
    </lineage>
</organism>
<accession>A0A923HU80</accession>
<gene>
    <name evidence="3" type="ORF">GH810_05660</name>
</gene>
<name>A0A923HU80_9FIRM</name>
<dbReference type="EMBL" id="WJBD01000005">
    <property type="protein sequence ID" value="MBC3887792.1"/>
    <property type="molecule type" value="Genomic_DNA"/>
</dbReference>
<reference evidence="3" key="2">
    <citation type="submission" date="2020-10" db="EMBL/GenBank/DDBJ databases">
        <title>Comparative genomics of the Acetobacterium genus.</title>
        <authorList>
            <person name="Marshall C."/>
            <person name="May H."/>
            <person name="Norman S."/>
        </authorList>
    </citation>
    <scope>NUCLEOTIDE SEQUENCE</scope>
    <source>
        <strain evidence="3">DER-2019</strain>
    </source>
</reference>
<dbReference type="Proteomes" id="UP000616595">
    <property type="component" value="Unassembled WGS sequence"/>
</dbReference>